<reference evidence="3" key="1">
    <citation type="submission" date="2017-11" db="EMBL/GenBank/DDBJ databases">
        <authorList>
            <person name="Lima N.C."/>
            <person name="Parody-Merino A.M."/>
            <person name="Battley P.F."/>
            <person name="Fidler A.E."/>
            <person name="Prosdocimi F."/>
        </authorList>
    </citation>
    <scope>NUCLEOTIDE SEQUENCE [LARGE SCALE GENOMIC DNA]</scope>
</reference>
<reference evidence="3" key="2">
    <citation type="submission" date="2017-12" db="EMBL/GenBank/DDBJ databases">
        <title>Genome sequence of the Bar-tailed Godwit (Limosa lapponica baueri).</title>
        <authorList>
            <person name="Lima N.C.B."/>
            <person name="Parody-Merino A.M."/>
            <person name="Battley P.F."/>
            <person name="Fidler A.E."/>
            <person name="Prosdocimi F."/>
        </authorList>
    </citation>
    <scope>NUCLEOTIDE SEQUENCE [LARGE SCALE GENOMIC DNA]</scope>
</reference>
<dbReference type="Proteomes" id="UP000233556">
    <property type="component" value="Unassembled WGS sequence"/>
</dbReference>
<evidence type="ECO:0000256" key="1">
    <source>
        <dbReference type="SAM" id="MobiDB-lite"/>
    </source>
</evidence>
<feature type="compositionally biased region" description="Acidic residues" evidence="1">
    <location>
        <begin position="73"/>
        <end position="88"/>
    </location>
</feature>
<evidence type="ECO:0000313" key="3">
    <source>
        <dbReference type="Proteomes" id="UP000233556"/>
    </source>
</evidence>
<gene>
    <name evidence="2" type="ORF">llap_9844</name>
</gene>
<sequence>MEKTMVRQAVPLQPMEDIVKQTFTLQPMENLTPEQVGVAKRKLEAEETLCRTRLLAGIVACGEEPIQGKNDSDDNDNNDDSDDDEEEEEKKKEKKNKKMTTTTTQYKIFN</sequence>
<name>A0A2I0U187_LIMLA</name>
<proteinExistence type="predicted"/>
<feature type="region of interest" description="Disordered" evidence="1">
    <location>
        <begin position="62"/>
        <end position="110"/>
    </location>
</feature>
<dbReference type="EMBL" id="KZ506396">
    <property type="protein sequence ID" value="PKU39847.1"/>
    <property type="molecule type" value="Genomic_DNA"/>
</dbReference>
<dbReference type="AlphaFoldDB" id="A0A2I0U187"/>
<keyword evidence="3" id="KW-1185">Reference proteome</keyword>
<evidence type="ECO:0000313" key="2">
    <source>
        <dbReference type="EMBL" id="PKU39847.1"/>
    </source>
</evidence>
<organism evidence="2 3">
    <name type="scientific">Limosa lapponica baueri</name>
    <dbReference type="NCBI Taxonomy" id="1758121"/>
    <lineage>
        <taxon>Eukaryota</taxon>
        <taxon>Metazoa</taxon>
        <taxon>Chordata</taxon>
        <taxon>Craniata</taxon>
        <taxon>Vertebrata</taxon>
        <taxon>Euteleostomi</taxon>
        <taxon>Archelosauria</taxon>
        <taxon>Archosauria</taxon>
        <taxon>Dinosauria</taxon>
        <taxon>Saurischia</taxon>
        <taxon>Theropoda</taxon>
        <taxon>Coelurosauria</taxon>
        <taxon>Aves</taxon>
        <taxon>Neognathae</taxon>
        <taxon>Neoaves</taxon>
        <taxon>Charadriiformes</taxon>
        <taxon>Scolopacidae</taxon>
        <taxon>Limosa</taxon>
    </lineage>
</organism>
<protein>
    <submittedName>
        <fullName evidence="2">Uncharacterized protein</fullName>
    </submittedName>
</protein>
<feature type="compositionally biased region" description="Polar residues" evidence="1">
    <location>
        <begin position="99"/>
        <end position="110"/>
    </location>
</feature>
<accession>A0A2I0U187</accession>